<feature type="binding site" evidence="9">
    <location>
        <position position="31"/>
    </location>
    <ligand>
        <name>Zn(2+)</name>
        <dbReference type="ChEBI" id="CHEBI:29105"/>
        <label>1</label>
    </ligand>
</feature>
<dbReference type="InterPro" id="IPR012164">
    <property type="entry name" value="Rpa12/Rpb9/Rpc10/TFS"/>
</dbReference>
<keyword evidence="3 9" id="KW-0479">Metal-binding</keyword>
<keyword evidence="5 9" id="KW-0862">Zinc</keyword>
<reference evidence="12" key="1">
    <citation type="submission" date="2020-11" db="EMBL/GenBank/DDBJ databases">
        <authorList>
            <person name="Tran Van P."/>
        </authorList>
    </citation>
    <scope>NUCLEOTIDE SEQUENCE</scope>
</reference>
<feature type="binding site" evidence="9">
    <location>
        <position position="34"/>
    </location>
    <ligand>
        <name>Zn(2+)</name>
        <dbReference type="ChEBI" id="CHEBI:29105"/>
        <label>1</label>
    </ligand>
</feature>
<feature type="binding site" evidence="9">
    <location>
        <position position="76"/>
    </location>
    <ligand>
        <name>Zn(2+)</name>
        <dbReference type="ChEBI" id="CHEBI:29105"/>
        <label>2</label>
    </ligand>
</feature>
<protein>
    <recommendedName>
        <fullName evidence="8">DNA-directed RNA polymerase subunit</fullName>
    </recommendedName>
</protein>
<dbReference type="PIRSF" id="PIRSF005586">
    <property type="entry name" value="RNApol_RpoM"/>
    <property type="match status" value="1"/>
</dbReference>
<feature type="zinc finger region" description="C4-type" evidence="10">
    <location>
        <begin position="10"/>
        <end position="34"/>
    </location>
</feature>
<dbReference type="AlphaFoldDB" id="A0A7R9KEP7"/>
<feature type="binding site" evidence="9">
    <location>
        <position position="79"/>
    </location>
    <ligand>
        <name>Zn(2+)</name>
        <dbReference type="ChEBI" id="CHEBI:29105"/>
        <label>2</label>
    </ligand>
</feature>
<evidence type="ECO:0000256" key="7">
    <source>
        <dbReference type="ARBA" id="ARBA00044497"/>
    </source>
</evidence>
<name>A0A7R9KEP7_9ACAR</name>
<evidence type="ECO:0000256" key="9">
    <source>
        <dbReference type="PIRSR" id="PIRSR005586-1"/>
    </source>
</evidence>
<evidence type="ECO:0000256" key="1">
    <source>
        <dbReference type="ARBA" id="ARBA00004604"/>
    </source>
</evidence>
<feature type="binding site" evidence="9">
    <location>
        <position position="104"/>
    </location>
    <ligand>
        <name>Zn(2+)</name>
        <dbReference type="ChEBI" id="CHEBI:29105"/>
        <label>2</label>
    </ligand>
</feature>
<dbReference type="GO" id="GO:0006363">
    <property type="term" value="P:termination of RNA polymerase I transcription"/>
    <property type="evidence" value="ECO:0007669"/>
    <property type="project" value="TreeGrafter"/>
</dbReference>
<dbReference type="InterPro" id="IPR001222">
    <property type="entry name" value="Znf_TFIIS"/>
</dbReference>
<evidence type="ECO:0000313" key="13">
    <source>
        <dbReference type="Proteomes" id="UP000759131"/>
    </source>
</evidence>
<sequence length="115" mass="12676">MSQQRVGEFCDRCGAILPLPLSIDVSSDISCSVCGFRVDVQRFHGITSTTRIVFNTRQVLHRSTADSQGPVVERKCAKCGHEKQTFATLQTRSADEGQTVFYTCLNCGAQENENS</sequence>
<comment type="similarity">
    <text evidence="8">Belongs to the archaeal rpoM/eukaryotic RPA12/RPB9/RPC11 RNA polymerase family.</text>
</comment>
<keyword evidence="13" id="KW-1185">Reference proteome</keyword>
<dbReference type="Gene3D" id="2.20.25.10">
    <property type="match status" value="1"/>
</dbReference>
<dbReference type="GO" id="GO:0003899">
    <property type="term" value="F:DNA-directed RNA polymerase activity"/>
    <property type="evidence" value="ECO:0007669"/>
    <property type="project" value="InterPro"/>
</dbReference>
<comment type="subcellular location">
    <subcellularLocation>
        <location evidence="1">Nucleus</location>
        <location evidence="1">Nucleolus</location>
    </subcellularLocation>
</comment>
<organism evidence="12">
    <name type="scientific">Medioppia subpectinata</name>
    <dbReference type="NCBI Taxonomy" id="1979941"/>
    <lineage>
        <taxon>Eukaryota</taxon>
        <taxon>Metazoa</taxon>
        <taxon>Ecdysozoa</taxon>
        <taxon>Arthropoda</taxon>
        <taxon>Chelicerata</taxon>
        <taxon>Arachnida</taxon>
        <taxon>Acari</taxon>
        <taxon>Acariformes</taxon>
        <taxon>Sarcoptiformes</taxon>
        <taxon>Oribatida</taxon>
        <taxon>Brachypylina</taxon>
        <taxon>Oppioidea</taxon>
        <taxon>Oppiidae</taxon>
        <taxon>Medioppia</taxon>
    </lineage>
</organism>
<dbReference type="PANTHER" id="PTHR11239:SF14">
    <property type="entry name" value="DNA-DIRECTED RNA POLYMERASE I SUBUNIT RPA12"/>
    <property type="match status" value="1"/>
</dbReference>
<feature type="binding site" evidence="9">
    <location>
        <position position="10"/>
    </location>
    <ligand>
        <name>Zn(2+)</name>
        <dbReference type="ChEBI" id="CHEBI:29105"/>
        <label>1</label>
    </ligand>
</feature>
<evidence type="ECO:0000256" key="5">
    <source>
        <dbReference type="ARBA" id="ARBA00022833"/>
    </source>
</evidence>
<proteinExistence type="inferred from homology"/>
<feature type="domain" description="TFIIS-type" evidence="11">
    <location>
        <begin position="72"/>
        <end position="112"/>
    </location>
</feature>
<dbReference type="SUPFAM" id="SSF57783">
    <property type="entry name" value="Zinc beta-ribbon"/>
    <property type="match status" value="1"/>
</dbReference>
<keyword evidence="4 10" id="KW-0863">Zinc-finger</keyword>
<evidence type="ECO:0000256" key="3">
    <source>
        <dbReference type="ARBA" id="ARBA00022723"/>
    </source>
</evidence>
<evidence type="ECO:0000256" key="8">
    <source>
        <dbReference type="PIRNR" id="PIRNR005586"/>
    </source>
</evidence>
<keyword evidence="2 8" id="KW-0240">DNA-directed RNA polymerase</keyword>
<dbReference type="PANTHER" id="PTHR11239">
    <property type="entry name" value="DNA-DIRECTED RNA POLYMERASE"/>
    <property type="match status" value="1"/>
</dbReference>
<evidence type="ECO:0000256" key="4">
    <source>
        <dbReference type="ARBA" id="ARBA00022771"/>
    </source>
</evidence>
<dbReference type="EMBL" id="OC855245">
    <property type="protein sequence ID" value="CAD7621587.1"/>
    <property type="molecule type" value="Genomic_DNA"/>
</dbReference>
<feature type="binding site" evidence="9">
    <location>
        <position position="13"/>
    </location>
    <ligand>
        <name>Zn(2+)</name>
        <dbReference type="ChEBI" id="CHEBI:29105"/>
        <label>1</label>
    </ligand>
</feature>
<gene>
    <name evidence="12" type="ORF">OSB1V03_LOCUS2058</name>
</gene>
<feature type="binding site" evidence="9">
    <location>
        <position position="107"/>
    </location>
    <ligand>
        <name>Zn(2+)</name>
        <dbReference type="ChEBI" id="CHEBI:29105"/>
        <label>2</label>
    </ligand>
</feature>
<comment type="function">
    <text evidence="7">Core component of RNA polymerase I (Pol I), a DNA-dependent RNA polymerase which synthesizes ribosomal RNA precursors using the four ribonucleoside triphosphates as substrates. Can mediate Pol I proofreading of the nascent RNA transcript. Anchors into the Pol I active site to monitor transcription fidelity and cleave mis-incorporated 5'-ribonucleotides.</text>
</comment>
<dbReference type="PROSITE" id="PS00466">
    <property type="entry name" value="ZF_TFIIS_1"/>
    <property type="match status" value="1"/>
</dbReference>
<dbReference type="EMBL" id="CAJPIZ010000670">
    <property type="protein sequence ID" value="CAG2102017.1"/>
    <property type="molecule type" value="Genomic_DNA"/>
</dbReference>
<evidence type="ECO:0000259" key="11">
    <source>
        <dbReference type="PROSITE" id="PS51133"/>
    </source>
</evidence>
<dbReference type="Pfam" id="PF01096">
    <property type="entry name" value="Zn_ribbon_TFIIS"/>
    <property type="match status" value="1"/>
</dbReference>
<evidence type="ECO:0000256" key="2">
    <source>
        <dbReference type="ARBA" id="ARBA00022478"/>
    </source>
</evidence>
<dbReference type="GO" id="GO:0008270">
    <property type="term" value="F:zinc ion binding"/>
    <property type="evidence" value="ECO:0007669"/>
    <property type="project" value="UniProtKB-KW"/>
</dbReference>
<dbReference type="InterPro" id="IPR034004">
    <property type="entry name" value="Zn_ribbon_RPA12_C"/>
</dbReference>
<dbReference type="CDD" id="cd10507">
    <property type="entry name" value="Zn-ribbon_RPA12"/>
    <property type="match status" value="1"/>
</dbReference>
<keyword evidence="8" id="KW-0804">Transcription</keyword>
<dbReference type="Proteomes" id="UP000759131">
    <property type="component" value="Unassembled WGS sequence"/>
</dbReference>
<evidence type="ECO:0000256" key="10">
    <source>
        <dbReference type="PIRSR" id="PIRSR005586-2"/>
    </source>
</evidence>
<dbReference type="GO" id="GO:0003676">
    <property type="term" value="F:nucleic acid binding"/>
    <property type="evidence" value="ECO:0007669"/>
    <property type="project" value="InterPro"/>
</dbReference>
<accession>A0A7R9KEP7</accession>
<evidence type="ECO:0000256" key="6">
    <source>
        <dbReference type="ARBA" id="ARBA00023242"/>
    </source>
</evidence>
<dbReference type="SMART" id="SM00440">
    <property type="entry name" value="ZnF_C2C2"/>
    <property type="match status" value="1"/>
</dbReference>
<dbReference type="PROSITE" id="PS51133">
    <property type="entry name" value="ZF_TFIIS_2"/>
    <property type="match status" value="1"/>
</dbReference>
<dbReference type="OrthoDB" id="10056816at2759"/>
<keyword evidence="6 8" id="KW-0539">Nucleus</keyword>
<dbReference type="GO" id="GO:0005736">
    <property type="term" value="C:RNA polymerase I complex"/>
    <property type="evidence" value="ECO:0007669"/>
    <property type="project" value="TreeGrafter"/>
</dbReference>
<evidence type="ECO:0000313" key="12">
    <source>
        <dbReference type="EMBL" id="CAD7621587.1"/>
    </source>
</evidence>
<comment type="function">
    <text evidence="8">DNA-dependent RNA polymerase catalyzes the transcription of DNA into RNA using the four ribonucleoside triphosphates as substrates.</text>
</comment>